<comment type="similarity">
    <text evidence="2">Belongs to the RRP1 family.</text>
</comment>
<dbReference type="CTD" id="8568"/>
<dbReference type="Pfam" id="PF05997">
    <property type="entry name" value="Nop52"/>
    <property type="match status" value="1"/>
</dbReference>
<feature type="region of interest" description="Disordered" evidence="5">
    <location>
        <begin position="640"/>
        <end position="687"/>
    </location>
</feature>
<keyword evidence="4" id="KW-0539">Nucleus</keyword>
<evidence type="ECO:0000256" key="4">
    <source>
        <dbReference type="ARBA" id="ARBA00023242"/>
    </source>
</evidence>
<proteinExistence type="inferred from homology"/>
<feature type="compositionally biased region" description="Polar residues" evidence="5">
    <location>
        <begin position="430"/>
        <end position="440"/>
    </location>
</feature>
<keyword evidence="6" id="KW-1185">Reference proteome</keyword>
<protein>
    <submittedName>
        <fullName evidence="7">Ribosomal RNA processing protein 1 homolog A isoform X4</fullName>
    </submittedName>
</protein>
<dbReference type="GO" id="GO:0005634">
    <property type="term" value="C:nucleus"/>
    <property type="evidence" value="ECO:0007669"/>
    <property type="project" value="UniProtKB-SubCell"/>
</dbReference>
<dbReference type="GO" id="GO:0030688">
    <property type="term" value="C:preribosome, small subunit precursor"/>
    <property type="evidence" value="ECO:0007669"/>
    <property type="project" value="InterPro"/>
</dbReference>
<feature type="compositionally biased region" description="Polar residues" evidence="5">
    <location>
        <begin position="406"/>
        <end position="419"/>
    </location>
</feature>
<feature type="compositionally biased region" description="Basic residues" evidence="5">
    <location>
        <begin position="394"/>
        <end position="403"/>
    </location>
</feature>
<dbReference type="RefSeq" id="XP_026128504.1">
    <property type="nucleotide sequence ID" value="XM_026272719.1"/>
</dbReference>
<feature type="compositionally biased region" description="Basic residues" evidence="5">
    <location>
        <begin position="488"/>
        <end position="498"/>
    </location>
</feature>
<feature type="region of interest" description="Disordered" evidence="5">
    <location>
        <begin position="332"/>
        <end position="609"/>
    </location>
</feature>
<evidence type="ECO:0000313" key="6">
    <source>
        <dbReference type="Proteomes" id="UP000515129"/>
    </source>
</evidence>
<feature type="region of interest" description="Disordered" evidence="5">
    <location>
        <begin position="233"/>
        <end position="280"/>
    </location>
</feature>
<dbReference type="PANTHER" id="PTHR13026">
    <property type="entry name" value="NNP-1 PROTEIN NOVEL NUCLEAR PROTEIN 1 NOP52"/>
    <property type="match status" value="1"/>
</dbReference>
<feature type="compositionally biased region" description="Polar residues" evidence="5">
    <location>
        <begin position="518"/>
        <end position="528"/>
    </location>
</feature>
<reference evidence="7" key="1">
    <citation type="submission" date="2025-08" db="UniProtKB">
        <authorList>
            <consortium name="RefSeq"/>
        </authorList>
    </citation>
    <scope>IDENTIFICATION</scope>
    <source>
        <strain evidence="7">Wakin</strain>
        <tissue evidence="7">Muscle</tissue>
    </source>
</reference>
<evidence type="ECO:0000256" key="3">
    <source>
        <dbReference type="ARBA" id="ARBA00022552"/>
    </source>
</evidence>
<dbReference type="AlphaFoldDB" id="A0A6P6Q4J7"/>
<feature type="compositionally biased region" description="Basic residues" evidence="5">
    <location>
        <begin position="446"/>
        <end position="456"/>
    </location>
</feature>
<evidence type="ECO:0000256" key="5">
    <source>
        <dbReference type="SAM" id="MobiDB-lite"/>
    </source>
</evidence>
<accession>A0A6P6Q4J7</accession>
<sequence>MASTQEAEIIFAQKLASNEKPVRSKALVKLRKYIIARSERAEGFSEEELLKIWKGLFYCMWMQDKPLLQEELSTKISRLLHSFRTLDSQFLYLKTFLLTMKREWNGIDRLRMDKFYQLVRFVFREVFEMLKRQQWESRLVTQFLQLFSAQLLHSSSVAPAGLVLHVLDLYMTELALVGSAELTAEQNQTFIEPFFKTVAKTKDRVLLKAIGSNIFNTIVDQVPFAIQDLQREMGQSAELDSSDESEEQQHTDETETTALSHKPTDCEEEDALSEDADDEDTCGPVLQFDYGAIADSLFAMASHSNIQSFNRSKIYKFVKIFRDLSEGVFPQDEVEKVSSEEEDVDDNGRKKRKRRRQRNKGMKDEESLKKSEADLSESTAASDHTDTSQDTTPKKKSKKKKKRSVEGQQTAPSETQDSTGAAEEKLESSVCDSQQESSCSEPALQLKKKQRRKRTVSGKTCETAEETDHCSQMDISITSAEIVTAGPQKKKQKLKKKAKGAECEVTGSVSDVPAVDVSTASQTQTHSAKASPKTPVKKRKQKDVVSDLPETETNGDAETVPTEGPLRTKKIKQKPSSVRVRAERKRRAMEDEVKPAQLNGHTEQTRVKRHKTITVLPASKSEMKKVTFGLKNNKTMEFRKTDQSSLLSPARQSAVPFDPKRTPKSGVLKSPTSSPALRKRAMAADFF</sequence>
<gene>
    <name evidence="7" type="primary">rrp1</name>
</gene>
<dbReference type="PANTHER" id="PTHR13026:SF0">
    <property type="entry name" value="RIBOSOMAL RNA PROCESSING 1B"/>
    <property type="match status" value="1"/>
</dbReference>
<organism evidence="6 7">
    <name type="scientific">Carassius auratus</name>
    <name type="common">Goldfish</name>
    <dbReference type="NCBI Taxonomy" id="7957"/>
    <lineage>
        <taxon>Eukaryota</taxon>
        <taxon>Metazoa</taxon>
        <taxon>Chordata</taxon>
        <taxon>Craniata</taxon>
        <taxon>Vertebrata</taxon>
        <taxon>Euteleostomi</taxon>
        <taxon>Actinopterygii</taxon>
        <taxon>Neopterygii</taxon>
        <taxon>Teleostei</taxon>
        <taxon>Ostariophysi</taxon>
        <taxon>Cypriniformes</taxon>
        <taxon>Cyprinidae</taxon>
        <taxon>Cyprininae</taxon>
        <taxon>Carassius</taxon>
    </lineage>
</organism>
<feature type="compositionally biased region" description="Basic residues" evidence="5">
    <location>
        <begin position="349"/>
        <end position="360"/>
    </location>
</feature>
<dbReference type="GO" id="GO:0006364">
    <property type="term" value="P:rRNA processing"/>
    <property type="evidence" value="ECO:0007669"/>
    <property type="project" value="UniProtKB-KW"/>
</dbReference>
<evidence type="ECO:0000256" key="1">
    <source>
        <dbReference type="ARBA" id="ARBA00004123"/>
    </source>
</evidence>
<feature type="compositionally biased region" description="Basic and acidic residues" evidence="5">
    <location>
        <begin position="361"/>
        <end position="373"/>
    </location>
</feature>
<evidence type="ECO:0000313" key="7">
    <source>
        <dbReference type="RefSeq" id="XP_026128504.1"/>
    </source>
</evidence>
<dbReference type="Proteomes" id="UP000515129">
    <property type="component" value="Chromosome 9"/>
</dbReference>
<feature type="compositionally biased region" description="Acidic residues" evidence="5">
    <location>
        <begin position="266"/>
        <end position="280"/>
    </location>
</feature>
<comment type="subcellular location">
    <subcellularLocation>
        <location evidence="1">Nucleus</location>
    </subcellularLocation>
</comment>
<evidence type="ECO:0000256" key="2">
    <source>
        <dbReference type="ARBA" id="ARBA00006374"/>
    </source>
</evidence>
<keyword evidence="3" id="KW-0698">rRNA processing</keyword>
<name>A0A6P6Q4J7_CARAU</name>
<dbReference type="InterPro" id="IPR010301">
    <property type="entry name" value="RRP1"/>
</dbReference>